<keyword evidence="2" id="KW-1185">Reference proteome</keyword>
<accession>A0A2S6IBG1</accession>
<dbReference type="Proteomes" id="UP000237662">
    <property type="component" value="Unassembled WGS sequence"/>
</dbReference>
<comment type="caution">
    <text evidence="1">The sequence shown here is derived from an EMBL/GenBank/DDBJ whole genome shotgun (WGS) entry which is preliminary data.</text>
</comment>
<organism evidence="1 2">
    <name type="scientific">Neolewinella xylanilytica</name>
    <dbReference type="NCBI Taxonomy" id="1514080"/>
    <lineage>
        <taxon>Bacteria</taxon>
        <taxon>Pseudomonadati</taxon>
        <taxon>Bacteroidota</taxon>
        <taxon>Saprospiria</taxon>
        <taxon>Saprospirales</taxon>
        <taxon>Lewinellaceae</taxon>
        <taxon>Neolewinella</taxon>
    </lineage>
</organism>
<evidence type="ECO:0000313" key="2">
    <source>
        <dbReference type="Proteomes" id="UP000237662"/>
    </source>
</evidence>
<name>A0A2S6IBG1_9BACT</name>
<protein>
    <submittedName>
        <fullName evidence="1">Uncharacterized protein</fullName>
    </submittedName>
</protein>
<sequence length="193" mass="23167">MHDIEPHFQWRDRYRAEDDSASPFYGRRYSEFSYSNKVYNYLLHPQWDEFGSETLYLKILFVDYEDRYAIIELIGEWNDALHNDSMHLKREVIDRLVGEGVNQFIMIMEGVLNFHADADDYYEEWYHEVTDSGGWVAMINVLDHVMDEMNSAGLDHYLHYGPILNHLTWRPQKARRVHEAIEGLLQTERKRVY</sequence>
<gene>
    <name evidence="1" type="ORF">CLV84_1774</name>
</gene>
<dbReference type="OrthoDB" id="653988at2"/>
<dbReference type="RefSeq" id="WP_104419334.1">
    <property type="nucleotide sequence ID" value="NZ_PTJC01000005.1"/>
</dbReference>
<dbReference type="EMBL" id="PTJC01000005">
    <property type="protein sequence ID" value="PPK88802.1"/>
    <property type="molecule type" value="Genomic_DNA"/>
</dbReference>
<evidence type="ECO:0000313" key="1">
    <source>
        <dbReference type="EMBL" id="PPK88802.1"/>
    </source>
</evidence>
<reference evidence="1 2" key="1">
    <citation type="submission" date="2018-02" db="EMBL/GenBank/DDBJ databases">
        <title>Genomic Encyclopedia of Archaeal and Bacterial Type Strains, Phase II (KMG-II): from individual species to whole genera.</title>
        <authorList>
            <person name="Goeker M."/>
        </authorList>
    </citation>
    <scope>NUCLEOTIDE SEQUENCE [LARGE SCALE GENOMIC DNA]</scope>
    <source>
        <strain evidence="1 2">DSM 29526</strain>
    </source>
</reference>
<dbReference type="AlphaFoldDB" id="A0A2S6IBG1"/>
<proteinExistence type="predicted"/>